<evidence type="ECO:0000259" key="2">
    <source>
        <dbReference type="Pfam" id="PF00582"/>
    </source>
</evidence>
<dbReference type="Pfam" id="PF00582">
    <property type="entry name" value="Usp"/>
    <property type="match status" value="1"/>
</dbReference>
<dbReference type="PANTHER" id="PTHR46268:SF6">
    <property type="entry name" value="UNIVERSAL STRESS PROTEIN UP12"/>
    <property type="match status" value="1"/>
</dbReference>
<keyword evidence="4" id="KW-1185">Reference proteome</keyword>
<comment type="similarity">
    <text evidence="1">Belongs to the universal stress protein A family.</text>
</comment>
<dbReference type="InterPro" id="IPR006016">
    <property type="entry name" value="UspA"/>
</dbReference>
<comment type="caution">
    <text evidence="3">The sequence shown here is derived from an EMBL/GenBank/DDBJ whole genome shotgun (WGS) entry which is preliminary data.</text>
</comment>
<dbReference type="PANTHER" id="PTHR46268">
    <property type="entry name" value="STRESS RESPONSE PROTEIN NHAX"/>
    <property type="match status" value="1"/>
</dbReference>
<dbReference type="CDD" id="cd00293">
    <property type="entry name" value="USP-like"/>
    <property type="match status" value="1"/>
</dbReference>
<dbReference type="InterPro" id="IPR006015">
    <property type="entry name" value="Universal_stress_UspA"/>
</dbReference>
<dbReference type="EMBL" id="PPPD01000003">
    <property type="protein sequence ID" value="PNY79549.1"/>
    <property type="molecule type" value="Genomic_DNA"/>
</dbReference>
<organism evidence="3 4">
    <name type="scientific">Deinococcus koreensis</name>
    <dbReference type="NCBI Taxonomy" id="2054903"/>
    <lineage>
        <taxon>Bacteria</taxon>
        <taxon>Thermotogati</taxon>
        <taxon>Deinococcota</taxon>
        <taxon>Deinococci</taxon>
        <taxon>Deinococcales</taxon>
        <taxon>Deinococcaceae</taxon>
        <taxon>Deinococcus</taxon>
    </lineage>
</organism>
<dbReference type="InterPro" id="IPR014729">
    <property type="entry name" value="Rossmann-like_a/b/a_fold"/>
</dbReference>
<feature type="domain" description="UspA" evidence="2">
    <location>
        <begin position="19"/>
        <end position="142"/>
    </location>
</feature>
<sequence>MEFMRSVLSTFAILDVTVFRRLLVPVDFSACSLQAARHACAMTRMVGGSLILLHVLDGRVTAEQAGGQLALLGNEARHPPQLRVVPSVASDVALTILDVAHSERADLLILGTHGRNDLGSGVLGQVAHRLVLAADLPVHLVPERLRALAPHARWLVSTPEP</sequence>
<evidence type="ECO:0000313" key="4">
    <source>
        <dbReference type="Proteomes" id="UP000236379"/>
    </source>
</evidence>
<evidence type="ECO:0000256" key="1">
    <source>
        <dbReference type="ARBA" id="ARBA00008791"/>
    </source>
</evidence>
<dbReference type="AlphaFoldDB" id="A0A2K3USN6"/>
<dbReference type="PRINTS" id="PR01438">
    <property type="entry name" value="UNVRSLSTRESS"/>
</dbReference>
<protein>
    <recommendedName>
        <fullName evidence="2">UspA domain-containing protein</fullName>
    </recommendedName>
</protein>
<dbReference type="SUPFAM" id="SSF52402">
    <property type="entry name" value="Adenine nucleotide alpha hydrolases-like"/>
    <property type="match status" value="1"/>
</dbReference>
<dbReference type="Proteomes" id="UP000236379">
    <property type="component" value="Unassembled WGS sequence"/>
</dbReference>
<name>A0A2K3USN6_9DEIO</name>
<proteinExistence type="inferred from homology"/>
<accession>A0A2K3USN6</accession>
<gene>
    <name evidence="3" type="ORF">CVO96_19175</name>
</gene>
<dbReference type="Gene3D" id="3.40.50.620">
    <property type="entry name" value="HUPs"/>
    <property type="match status" value="1"/>
</dbReference>
<evidence type="ECO:0000313" key="3">
    <source>
        <dbReference type="EMBL" id="PNY79549.1"/>
    </source>
</evidence>
<reference evidence="3 4" key="1">
    <citation type="submission" date="2018-01" db="EMBL/GenBank/DDBJ databases">
        <title>Deinococcus koreensis sp. nov., a radiation-resistant bacterium isolated from river water.</title>
        <authorList>
            <person name="Choi A."/>
        </authorList>
    </citation>
    <scope>NUCLEOTIDE SEQUENCE [LARGE SCALE GENOMIC DNA]</scope>
    <source>
        <strain evidence="3 4">SJW1-2</strain>
    </source>
</reference>